<evidence type="ECO:0000313" key="9">
    <source>
        <dbReference type="EMBL" id="PGH02330.1"/>
    </source>
</evidence>
<dbReference type="InterPro" id="IPR052337">
    <property type="entry name" value="SAT4-like"/>
</dbReference>
<sequence>MFYVPPEVRATWPPPNYDNPETRGPGLIITVLLFHIIGSAMVFLRWYTRTKITFSFGVDDVWIIFTLIPSTGLAASVLTANINYGWDRHVWDLEADKFRPGMQLAMACYVLFAVAASTTKLSLLAFYRRLVTPISLKNYKWVILVIEILVLISGCAYAFGMPFLCRPIQASWDFVPPLYKPDYEYHCIDRYTVTFPASIGNAILDFLTMLIPVPIAWQLRLPMRQRLAVIGIFCLGGVVVLASCVKTKYVVTAMRSYDEQYDAYPLWIMSIVEIDVGIICASAPALRPLISRYAPKVFGSMSRPRSSRPPMELSLNSIALTDRSRYMSDTGTYKSVTRVEKPRAAKVYTTVSTTEEHPSMHSPRSIQSPITINNTEFVGVAMSTDTPEKDSEDGSISPTSHLRYTPSPTSHSPYWTRSHHSRDTSGSLRSYRDDTRSERRSESTITRSQSRNEPLNGIDEQGVSTWEPLRVPLDQTGRVQRWDDETWNRVMRFQNGGSNQ</sequence>
<feature type="transmembrane region" description="Helical" evidence="7">
    <location>
        <begin position="104"/>
        <end position="127"/>
    </location>
</feature>
<evidence type="ECO:0000313" key="10">
    <source>
        <dbReference type="Proteomes" id="UP000223968"/>
    </source>
</evidence>
<evidence type="ECO:0000256" key="2">
    <source>
        <dbReference type="ARBA" id="ARBA00022692"/>
    </source>
</evidence>
<dbReference type="AlphaFoldDB" id="A0A2B7X0G7"/>
<feature type="transmembrane region" description="Helical" evidence="7">
    <location>
        <begin position="139"/>
        <end position="159"/>
    </location>
</feature>
<feature type="domain" description="Rhodopsin" evidence="8">
    <location>
        <begin position="44"/>
        <end position="292"/>
    </location>
</feature>
<comment type="caution">
    <text evidence="9">The sequence shown here is derived from an EMBL/GenBank/DDBJ whole genome shotgun (WGS) entry which is preliminary data.</text>
</comment>
<reference evidence="9 10" key="1">
    <citation type="submission" date="2017-10" db="EMBL/GenBank/DDBJ databases">
        <title>Comparative genomics in systemic dimorphic fungi from Ajellomycetaceae.</title>
        <authorList>
            <person name="Munoz J.F."/>
            <person name="Mcewen J.G."/>
            <person name="Clay O.K."/>
            <person name="Cuomo C.A."/>
        </authorList>
    </citation>
    <scope>NUCLEOTIDE SEQUENCE [LARGE SCALE GENOMIC DNA]</scope>
    <source>
        <strain evidence="9 10">UAMH5409</strain>
    </source>
</reference>
<feature type="transmembrane region" description="Helical" evidence="7">
    <location>
        <begin position="199"/>
        <end position="217"/>
    </location>
</feature>
<dbReference type="Pfam" id="PF20684">
    <property type="entry name" value="Fung_rhodopsin"/>
    <property type="match status" value="1"/>
</dbReference>
<dbReference type="PANTHER" id="PTHR33048:SF129">
    <property type="entry name" value="INTEGRAL MEMBRANE PROTEIN-RELATED"/>
    <property type="match status" value="1"/>
</dbReference>
<evidence type="ECO:0000256" key="1">
    <source>
        <dbReference type="ARBA" id="ARBA00004141"/>
    </source>
</evidence>
<keyword evidence="2 7" id="KW-0812">Transmembrane</keyword>
<keyword evidence="10" id="KW-1185">Reference proteome</keyword>
<keyword evidence="3 7" id="KW-1133">Transmembrane helix</keyword>
<dbReference type="Proteomes" id="UP000223968">
    <property type="component" value="Unassembled WGS sequence"/>
</dbReference>
<keyword evidence="4 7" id="KW-0472">Membrane</keyword>
<organism evidence="9 10">
    <name type="scientific">Helicocarpus griseus UAMH5409</name>
    <dbReference type="NCBI Taxonomy" id="1447875"/>
    <lineage>
        <taxon>Eukaryota</taxon>
        <taxon>Fungi</taxon>
        <taxon>Dikarya</taxon>
        <taxon>Ascomycota</taxon>
        <taxon>Pezizomycotina</taxon>
        <taxon>Eurotiomycetes</taxon>
        <taxon>Eurotiomycetidae</taxon>
        <taxon>Onygenales</taxon>
        <taxon>Ajellomycetaceae</taxon>
        <taxon>Helicocarpus</taxon>
    </lineage>
</organism>
<feature type="transmembrane region" description="Helical" evidence="7">
    <location>
        <begin position="27"/>
        <end position="48"/>
    </location>
</feature>
<evidence type="ECO:0000259" key="8">
    <source>
        <dbReference type="Pfam" id="PF20684"/>
    </source>
</evidence>
<dbReference type="GO" id="GO:0016020">
    <property type="term" value="C:membrane"/>
    <property type="evidence" value="ECO:0007669"/>
    <property type="project" value="UniProtKB-SubCell"/>
</dbReference>
<name>A0A2B7X0G7_9EURO</name>
<feature type="compositionally biased region" description="Polar residues" evidence="6">
    <location>
        <begin position="394"/>
        <end position="415"/>
    </location>
</feature>
<feature type="transmembrane region" description="Helical" evidence="7">
    <location>
        <begin position="229"/>
        <end position="251"/>
    </location>
</feature>
<dbReference type="EMBL" id="PDNB01000160">
    <property type="protein sequence ID" value="PGH02330.1"/>
    <property type="molecule type" value="Genomic_DNA"/>
</dbReference>
<feature type="compositionally biased region" description="Basic and acidic residues" evidence="6">
    <location>
        <begin position="430"/>
        <end position="442"/>
    </location>
</feature>
<comment type="subcellular location">
    <subcellularLocation>
        <location evidence="1">Membrane</location>
        <topology evidence="1">Multi-pass membrane protein</topology>
    </subcellularLocation>
</comment>
<evidence type="ECO:0000256" key="4">
    <source>
        <dbReference type="ARBA" id="ARBA00023136"/>
    </source>
</evidence>
<dbReference type="STRING" id="1447875.A0A2B7X0G7"/>
<feature type="transmembrane region" description="Helical" evidence="7">
    <location>
        <begin position="263"/>
        <end position="286"/>
    </location>
</feature>
<dbReference type="PANTHER" id="PTHR33048">
    <property type="entry name" value="PTH11-LIKE INTEGRAL MEMBRANE PROTEIN (AFU_ORTHOLOGUE AFUA_5G11245)"/>
    <property type="match status" value="1"/>
</dbReference>
<proteinExistence type="inferred from homology"/>
<feature type="region of interest" description="Disordered" evidence="6">
    <location>
        <begin position="348"/>
        <end position="371"/>
    </location>
</feature>
<protein>
    <recommendedName>
        <fullName evidence="8">Rhodopsin domain-containing protein</fullName>
    </recommendedName>
</protein>
<gene>
    <name evidence="9" type="ORF">AJ79_07670</name>
</gene>
<feature type="transmembrane region" description="Helical" evidence="7">
    <location>
        <begin position="60"/>
        <end position="84"/>
    </location>
</feature>
<accession>A0A2B7X0G7</accession>
<evidence type="ECO:0000256" key="6">
    <source>
        <dbReference type="SAM" id="MobiDB-lite"/>
    </source>
</evidence>
<feature type="region of interest" description="Disordered" evidence="6">
    <location>
        <begin position="384"/>
        <end position="463"/>
    </location>
</feature>
<evidence type="ECO:0000256" key="7">
    <source>
        <dbReference type="SAM" id="Phobius"/>
    </source>
</evidence>
<dbReference type="OrthoDB" id="5329176at2759"/>
<evidence type="ECO:0000256" key="5">
    <source>
        <dbReference type="ARBA" id="ARBA00038359"/>
    </source>
</evidence>
<evidence type="ECO:0000256" key="3">
    <source>
        <dbReference type="ARBA" id="ARBA00022989"/>
    </source>
</evidence>
<dbReference type="InterPro" id="IPR049326">
    <property type="entry name" value="Rhodopsin_dom_fungi"/>
</dbReference>
<comment type="similarity">
    <text evidence="5">Belongs to the SAT4 family.</text>
</comment>
<feature type="compositionally biased region" description="Polar residues" evidence="6">
    <location>
        <begin position="362"/>
        <end position="371"/>
    </location>
</feature>